<evidence type="ECO:0000259" key="9">
    <source>
        <dbReference type="Pfam" id="PF07662"/>
    </source>
</evidence>
<proteinExistence type="inferred from homology"/>
<dbReference type="AlphaFoldDB" id="A0A5C6CAY2"/>
<comment type="subcellular location">
    <subcellularLocation>
        <location evidence="1">Cell membrane</location>
        <topology evidence="1">Multi-pass membrane protein</topology>
    </subcellularLocation>
</comment>
<dbReference type="InterPro" id="IPR011657">
    <property type="entry name" value="CNT_C_dom"/>
</dbReference>
<evidence type="ECO:0000256" key="5">
    <source>
        <dbReference type="ARBA" id="ARBA00022989"/>
    </source>
</evidence>
<feature type="domain" description="Concentrative nucleoside transporter N-terminal" evidence="8">
    <location>
        <begin position="8"/>
        <end position="80"/>
    </location>
</feature>
<reference evidence="11 12" key="1">
    <citation type="submission" date="2019-02" db="EMBL/GenBank/DDBJ databases">
        <title>Deep-cultivation of Planctomycetes and their phenomic and genomic characterization uncovers novel biology.</title>
        <authorList>
            <person name="Wiegand S."/>
            <person name="Jogler M."/>
            <person name="Boedeker C."/>
            <person name="Pinto D."/>
            <person name="Vollmers J."/>
            <person name="Rivas-Marin E."/>
            <person name="Kohn T."/>
            <person name="Peeters S.H."/>
            <person name="Heuer A."/>
            <person name="Rast P."/>
            <person name="Oberbeckmann S."/>
            <person name="Bunk B."/>
            <person name="Jeske O."/>
            <person name="Meyerdierks A."/>
            <person name="Storesund J.E."/>
            <person name="Kallscheuer N."/>
            <person name="Luecker S."/>
            <person name="Lage O.M."/>
            <person name="Pohl T."/>
            <person name="Merkel B.J."/>
            <person name="Hornburger P."/>
            <person name="Mueller R.-W."/>
            <person name="Bruemmer F."/>
            <person name="Labrenz M."/>
            <person name="Spormann A.M."/>
            <person name="Op Den Camp H."/>
            <person name="Overmann J."/>
            <person name="Amann R."/>
            <person name="Jetten M.S.M."/>
            <person name="Mascher T."/>
            <person name="Medema M.H."/>
            <person name="Devos D.P."/>
            <person name="Kaster A.-K."/>
            <person name="Ovreas L."/>
            <person name="Rohde M."/>
            <person name="Galperin M.Y."/>
            <person name="Jogler C."/>
        </authorList>
    </citation>
    <scope>NUCLEOTIDE SEQUENCE [LARGE SCALE GENOMIC DNA]</scope>
    <source>
        <strain evidence="11 12">Pla144</strain>
    </source>
</reference>
<keyword evidence="12" id="KW-1185">Reference proteome</keyword>
<evidence type="ECO:0000256" key="2">
    <source>
        <dbReference type="ARBA" id="ARBA00009033"/>
    </source>
</evidence>
<feature type="transmembrane region" description="Helical" evidence="7">
    <location>
        <begin position="390"/>
        <end position="410"/>
    </location>
</feature>
<feature type="domain" description="Concentrative nucleoside transporter C-terminal" evidence="9">
    <location>
        <begin position="191"/>
        <end position="408"/>
    </location>
</feature>
<evidence type="ECO:0000256" key="4">
    <source>
        <dbReference type="ARBA" id="ARBA00022692"/>
    </source>
</evidence>
<name>A0A5C6CAY2_9BACT</name>
<evidence type="ECO:0000259" key="8">
    <source>
        <dbReference type="Pfam" id="PF01773"/>
    </source>
</evidence>
<evidence type="ECO:0000256" key="3">
    <source>
        <dbReference type="ARBA" id="ARBA00022475"/>
    </source>
</evidence>
<protein>
    <recommendedName>
        <fullName evidence="7">Nucleoside permease</fullName>
    </recommendedName>
</protein>
<dbReference type="PANTHER" id="PTHR10590:SF4">
    <property type="entry name" value="SOLUTE CARRIER FAMILY 28 MEMBER 3"/>
    <property type="match status" value="1"/>
</dbReference>
<dbReference type="Pfam" id="PF07670">
    <property type="entry name" value="Gate"/>
    <property type="match status" value="1"/>
</dbReference>
<dbReference type="GO" id="GO:0005886">
    <property type="term" value="C:plasma membrane"/>
    <property type="evidence" value="ECO:0007669"/>
    <property type="project" value="UniProtKB-SubCell"/>
</dbReference>
<dbReference type="NCBIfam" id="TIGR00804">
    <property type="entry name" value="nupC"/>
    <property type="match status" value="1"/>
</dbReference>
<dbReference type="OrthoDB" id="9766455at2"/>
<dbReference type="InterPro" id="IPR011642">
    <property type="entry name" value="Gate_dom"/>
</dbReference>
<feature type="transmembrane region" description="Helical" evidence="7">
    <location>
        <begin position="286"/>
        <end position="305"/>
    </location>
</feature>
<keyword evidence="4 7" id="KW-0812">Transmembrane</keyword>
<dbReference type="Proteomes" id="UP000318437">
    <property type="component" value="Unassembled WGS sequence"/>
</dbReference>
<keyword evidence="7" id="KW-0813">Transport</keyword>
<dbReference type="EMBL" id="SJPS01000011">
    <property type="protein sequence ID" value="TWU21242.1"/>
    <property type="molecule type" value="Genomic_DNA"/>
</dbReference>
<evidence type="ECO:0000256" key="6">
    <source>
        <dbReference type="ARBA" id="ARBA00023136"/>
    </source>
</evidence>
<feature type="transmembrane region" description="Helical" evidence="7">
    <location>
        <begin position="27"/>
        <end position="47"/>
    </location>
</feature>
<feature type="transmembrane region" description="Helical" evidence="7">
    <location>
        <begin position="5"/>
        <end position="21"/>
    </location>
</feature>
<feature type="transmembrane region" description="Helical" evidence="7">
    <location>
        <begin position="85"/>
        <end position="108"/>
    </location>
</feature>
<comment type="caution">
    <text evidence="11">The sequence shown here is derived from an EMBL/GenBank/DDBJ whole genome shotgun (WGS) entry which is preliminary data.</text>
</comment>
<keyword evidence="3" id="KW-1003">Cell membrane</keyword>
<evidence type="ECO:0000256" key="1">
    <source>
        <dbReference type="ARBA" id="ARBA00004651"/>
    </source>
</evidence>
<dbReference type="InterPro" id="IPR018270">
    <property type="entry name" value="C_nuclsd_transpt_met_bac"/>
</dbReference>
<evidence type="ECO:0000313" key="11">
    <source>
        <dbReference type="EMBL" id="TWU21242.1"/>
    </source>
</evidence>
<keyword evidence="6 7" id="KW-0472">Membrane</keyword>
<keyword evidence="5 7" id="KW-1133">Transmembrane helix</keyword>
<feature type="transmembrane region" description="Helical" evidence="7">
    <location>
        <begin position="256"/>
        <end position="280"/>
    </location>
</feature>
<dbReference type="GO" id="GO:0015293">
    <property type="term" value="F:symporter activity"/>
    <property type="evidence" value="ECO:0007669"/>
    <property type="project" value="TreeGrafter"/>
</dbReference>
<sequence length="411" mass="43430">MHNYVSLLGIVVIIGLAWLMSSHKNRFPWRTVLAGLCLQFVFAVLILRTSQGEWVFDRVDDAFVGLLGCVDAGTSFVFGEGFAEHFFAFKVLPTIIFFSAFMSIFYYYGVMQKVVGMMAIVMQKTLGTSGAETLSAAANVFVGQTEAPLVIRPYISSMTISELNAVMVCGFATMAGGVLGALASMGIDAGHLLSASVISAPGALVLAKVMQPEVDSPKTLGSVNIDIEDESTNVLESVAVGTVGGLQLALNVGAMLIVFLALIAVLNTILGWAGGLFGYVGEDGSPIWSLEAGLSYLFYPLAWLIGIDPGDRGRAAELMGLKMATNEFVAYGRLSEWGLPDSPVQISERSRAILTYALCGFANFSSIGIQLGGIGGIAPDRRSDLARLGLRAMLGGTLAGFMTACIAGQLI</sequence>
<dbReference type="Pfam" id="PF07662">
    <property type="entry name" value="Nucleos_tra2_C"/>
    <property type="match status" value="1"/>
</dbReference>
<feature type="transmembrane region" description="Helical" evidence="7">
    <location>
        <begin position="353"/>
        <end position="378"/>
    </location>
</feature>
<accession>A0A5C6CAY2</accession>
<dbReference type="InterPro" id="IPR002668">
    <property type="entry name" value="CNT_N_dom"/>
</dbReference>
<dbReference type="PANTHER" id="PTHR10590">
    <property type="entry name" value="SODIUM/NUCLEOSIDE COTRANSPORTER"/>
    <property type="match status" value="1"/>
</dbReference>
<dbReference type="InterPro" id="IPR008276">
    <property type="entry name" value="C_nuclsd_transpt"/>
</dbReference>
<comment type="similarity">
    <text evidence="2 7">Belongs to the concentrative nucleoside transporter (CNT) (TC 2.A.41) family.</text>
</comment>
<dbReference type="GO" id="GO:0005337">
    <property type="term" value="F:nucleoside transmembrane transporter activity"/>
    <property type="evidence" value="ECO:0007669"/>
    <property type="project" value="InterPro"/>
</dbReference>
<gene>
    <name evidence="11" type="primary">nupX</name>
    <name evidence="11" type="ORF">Pla144_46510</name>
</gene>
<dbReference type="RefSeq" id="WP_146452886.1">
    <property type="nucleotide sequence ID" value="NZ_SJPS01000011.1"/>
</dbReference>
<evidence type="ECO:0000313" key="12">
    <source>
        <dbReference type="Proteomes" id="UP000318437"/>
    </source>
</evidence>
<organism evidence="11 12">
    <name type="scientific">Bythopirellula polymerisocia</name>
    <dbReference type="NCBI Taxonomy" id="2528003"/>
    <lineage>
        <taxon>Bacteria</taxon>
        <taxon>Pseudomonadati</taxon>
        <taxon>Planctomycetota</taxon>
        <taxon>Planctomycetia</taxon>
        <taxon>Pirellulales</taxon>
        <taxon>Lacipirellulaceae</taxon>
        <taxon>Bythopirellula</taxon>
    </lineage>
</organism>
<feature type="domain" description="Nucleoside transporter/FeoB GTPase Gate" evidence="10">
    <location>
        <begin position="88"/>
        <end position="186"/>
    </location>
</feature>
<evidence type="ECO:0000256" key="7">
    <source>
        <dbReference type="RuleBase" id="RU362018"/>
    </source>
</evidence>
<evidence type="ECO:0000259" key="10">
    <source>
        <dbReference type="Pfam" id="PF07670"/>
    </source>
</evidence>
<dbReference type="Pfam" id="PF01773">
    <property type="entry name" value="Nucleos_tra2_N"/>
    <property type="match status" value="1"/>
</dbReference>
<feature type="transmembrane region" description="Helical" evidence="7">
    <location>
        <begin position="163"/>
        <end position="183"/>
    </location>
</feature>